<dbReference type="EMBL" id="JI164825">
    <property type="protein sequence ID" value="ADY40592.1"/>
    <property type="molecule type" value="mRNA"/>
</dbReference>
<dbReference type="GO" id="GO:0016592">
    <property type="term" value="C:mediator complex"/>
    <property type="evidence" value="ECO:0007669"/>
    <property type="project" value="UniProtKB-UniRule"/>
</dbReference>
<dbReference type="InterPro" id="IPR057322">
    <property type="entry name" value="Rgr-1_C"/>
</dbReference>
<dbReference type="InterPro" id="IPR055114">
    <property type="entry name" value="Med14_RM6"/>
</dbReference>
<feature type="domain" description="Mediator of RNA polymerase II transcription subunit 14 RM3" evidence="11">
    <location>
        <begin position="385"/>
        <end position="495"/>
    </location>
</feature>
<dbReference type="GO" id="GO:0070847">
    <property type="term" value="C:core mediator complex"/>
    <property type="evidence" value="ECO:0007669"/>
    <property type="project" value="TreeGrafter"/>
</dbReference>
<evidence type="ECO:0000256" key="8">
    <source>
        <dbReference type="SAM" id="MobiDB-lite"/>
    </source>
</evidence>
<dbReference type="Pfam" id="PF25065">
    <property type="entry name" value="RM3_Med14"/>
    <property type="match status" value="1"/>
</dbReference>
<keyword evidence="4 7" id="KW-0010">Activator</keyword>
<evidence type="ECO:0000256" key="1">
    <source>
        <dbReference type="ARBA" id="ARBA00004123"/>
    </source>
</evidence>
<keyword evidence="3 7" id="KW-0805">Transcription regulation</keyword>
<evidence type="ECO:0000313" key="13">
    <source>
        <dbReference type="EMBL" id="ADY40592.1"/>
    </source>
</evidence>
<feature type="domain" description="Mediator complex subunit MED14 N-terminal" evidence="9">
    <location>
        <begin position="38"/>
        <end position="227"/>
    </location>
</feature>
<accession>F1KRT8</accession>
<comment type="subcellular location">
    <subcellularLocation>
        <location evidence="1 7">Nucleus</location>
    </subcellularLocation>
</comment>
<dbReference type="InterPro" id="IPR056879">
    <property type="entry name" value="RM3_Med14"/>
</dbReference>
<protein>
    <recommendedName>
        <fullName evidence="7">Mediator of RNA polymerase II transcription subunit 14</fullName>
    </recommendedName>
    <alternativeName>
        <fullName evidence="7">Mediator complex subunit 14</fullName>
    </alternativeName>
</protein>
<comment type="similarity">
    <text evidence="2 7">Belongs to the Mediator complex subunit 14 family.</text>
</comment>
<comment type="function">
    <text evidence="7">Component of the Mediator complex, a coactivator involved in the regulated transcription of nearly all RNA polymerase II-dependent genes. Mediator functions as a bridge to convey information from gene-specific regulatory proteins to the basal RNA polymerase II transcription machinery. Mediator is recruited to promoters by direct interactions with regulatory proteins and serves as a scaffold for the assembly of a functional preinitiation complex with RNA polymerase II and the general transcription factors.</text>
</comment>
<dbReference type="Pfam" id="PF08638">
    <property type="entry name" value="Med14"/>
    <property type="match status" value="1"/>
</dbReference>
<evidence type="ECO:0000256" key="4">
    <source>
        <dbReference type="ARBA" id="ARBA00023159"/>
    </source>
</evidence>
<feature type="region of interest" description="Disordered" evidence="8">
    <location>
        <begin position="580"/>
        <end position="601"/>
    </location>
</feature>
<name>F1KRT8_ASCSU</name>
<keyword evidence="5 7" id="KW-0804">Transcription</keyword>
<reference evidence="13" key="1">
    <citation type="journal article" date="2011" name="Genome Res.">
        <title>Deep small RNA sequencing from the nematode Ascaris reveals conservation, functional diversification, and novel developmental profiles.</title>
        <authorList>
            <person name="Wang J."/>
            <person name="Czech B."/>
            <person name="Crunk A."/>
            <person name="Wallace A."/>
            <person name="Mitreva M."/>
            <person name="Hannon G.J."/>
            <person name="Davis R.E."/>
        </authorList>
    </citation>
    <scope>NUCLEOTIDE SEQUENCE</scope>
</reference>
<evidence type="ECO:0000256" key="5">
    <source>
        <dbReference type="ARBA" id="ARBA00023163"/>
    </source>
</evidence>
<evidence type="ECO:0000256" key="2">
    <source>
        <dbReference type="ARBA" id="ARBA00007813"/>
    </source>
</evidence>
<dbReference type="Pfam" id="PF22984">
    <property type="entry name" value="RM6_Med14"/>
    <property type="match status" value="1"/>
</dbReference>
<keyword evidence="6 7" id="KW-0539">Nucleus</keyword>
<evidence type="ECO:0000259" key="11">
    <source>
        <dbReference type="Pfam" id="PF25065"/>
    </source>
</evidence>
<feature type="region of interest" description="Disordered" evidence="8">
    <location>
        <begin position="969"/>
        <end position="992"/>
    </location>
</feature>
<sequence length="1322" mass="149483">MPSGILEMSRRGYEMEDDEEYMKPMLPTVPEKCGPPVINLGLLIEFAVQQILHELTVLTELLPKKLDADRKISIVQFAHATRTIFIKLLAVVKWVKSSKKFESCASICYFLDQQAQYFIETADRLAQLSREELVHARLPAFQVPAAVDVLTLGAYPRLPLCIKNRFIPEGAITAREQACVLLRLNQVIQSRLSLAAAKFSPRIRNIIIKNGMVNMTVPGEFEVSLTLLGERANTKWTLLDIRILVEDYEIGFGTRLVHPLQVNTVHNVLQLRMDNSNEPLSEVYSVLHSFAQSLQLDVLCCQASRVINGQMRQYALIERYDHKEGVLIIAYWLKRTQHNRYTSQYRMKIFSDPEKEHSGLQVRHYPVGKCLPQIDDRTGRLSVSRLLSETVSVRCRERLLRVRERLECIKPRVRVYLTGKAAPTLTYPLLGADSHDDEMLVLCVNAFSGNILTLVRSLGSRQELRDLEQLLNDCAPLPAISKLLSRLRILVMVERYRKAVAPLPVRIVAESLMKVHLSNMQSMPPDRICLQFIREDSYFLIVCFVPCEVRGVEIDIYLLSNVEGKMNLVRMHPSQTLTSAPTSNFYANHGDDSPPPAKRSRWLGNTKQLTSSVATIDDRLSFMRICEELDRRGVKYRPLVAEPTVGGLMLQITDFSSAVSTASSSFLASVVRCVLRLDTRTRVIWPFEHTVVDVPLVADFYHSRYAHKPLRTKTSVLEIHSSGGVSVTSTNTADSVSQNMIDRMIAFSHMHDVVKNFAVAYYAHYHKLCCITAFTYHKLVIAYGAQRDQLMFVSWRMMKNANPKQYFYLTFGIGPNRAIANAKTLSIEPERPTQWNPHMLLKDRLQENLNRRRSLTELMQYLIETVAPLSSLHAFTKIKLQSLRAYSQMLCADSSLPVSLQASLLVVDELTIRLVYGPIELEFLLLSGSRVAVRDCARSTPTAYRLHTFCSRFVTHELRIAHEERSPGNLSWMRSPSGPSSLPPHQMGRSPASRIVASPMSHMSLSVPPAESEASPLRCIPSEHSSHSRAPILIDHNALQRMTSINECGVCPLEEYLFALSYLSRLGPALEGYRREHRGSGAHPVVQFRHLSVTPESIRVSVMGAAPPNMKHDPFIVTFHIHLDEETMTLKLKLDFEGEEIPPMMDIRIAERYFERCVARLGNELALVSFINACRLAVPGAFSAMAKIMNAQMEWTEDSPWRPSLQLTVWSHEGSNPRARLSLGIVIDQTNVSVLILLCLRATRHDPNERNADASKHLIQLIYNTQTNSVMRRGGAGEEDASGINQLLGTISEKYARLNERSLWPAVHALAHNFMHSRTVPA</sequence>
<dbReference type="InterPro" id="IPR055122">
    <property type="entry name" value="Med14_N"/>
</dbReference>
<evidence type="ECO:0000259" key="10">
    <source>
        <dbReference type="Pfam" id="PF22984"/>
    </source>
</evidence>
<feature type="domain" description="Rgr-1 C-terminal" evidence="12">
    <location>
        <begin position="1147"/>
        <end position="1209"/>
    </location>
</feature>
<feature type="compositionally biased region" description="Polar residues" evidence="8">
    <location>
        <begin position="969"/>
        <end position="980"/>
    </location>
</feature>
<dbReference type="GO" id="GO:0003712">
    <property type="term" value="F:transcription coregulator activity"/>
    <property type="evidence" value="ECO:0007669"/>
    <property type="project" value="UniProtKB-UniRule"/>
</dbReference>
<proteinExistence type="evidence at transcript level"/>
<feature type="domain" description="Mediator of RNA polymerase II transcription subunit 14 RM6" evidence="10">
    <location>
        <begin position="767"/>
        <end position="851"/>
    </location>
</feature>
<evidence type="ECO:0000256" key="7">
    <source>
        <dbReference type="RuleBase" id="RU365082"/>
    </source>
</evidence>
<dbReference type="Pfam" id="PF25308">
    <property type="entry name" value="Rgr-1_C"/>
    <property type="match status" value="1"/>
</dbReference>
<evidence type="ECO:0000256" key="3">
    <source>
        <dbReference type="ARBA" id="ARBA00023015"/>
    </source>
</evidence>
<evidence type="ECO:0000259" key="9">
    <source>
        <dbReference type="Pfam" id="PF08638"/>
    </source>
</evidence>
<evidence type="ECO:0000259" key="12">
    <source>
        <dbReference type="Pfam" id="PF25308"/>
    </source>
</evidence>
<organism evidence="13">
    <name type="scientific">Ascaris suum</name>
    <name type="common">Pig roundworm</name>
    <name type="synonym">Ascaris lumbricoides</name>
    <dbReference type="NCBI Taxonomy" id="6253"/>
    <lineage>
        <taxon>Eukaryota</taxon>
        <taxon>Metazoa</taxon>
        <taxon>Ecdysozoa</taxon>
        <taxon>Nematoda</taxon>
        <taxon>Chromadorea</taxon>
        <taxon>Rhabditida</taxon>
        <taxon>Spirurina</taxon>
        <taxon>Ascaridomorpha</taxon>
        <taxon>Ascaridoidea</taxon>
        <taxon>Ascarididae</taxon>
        <taxon>Ascaris</taxon>
    </lineage>
</organism>
<dbReference type="PANTHER" id="PTHR12809">
    <property type="entry name" value="MEDIATOR COMPLEX SUBUNIT"/>
    <property type="match status" value="1"/>
</dbReference>
<comment type="subunit">
    <text evidence="7">Component of the Mediator complex.</text>
</comment>
<dbReference type="GO" id="GO:0006357">
    <property type="term" value="P:regulation of transcription by RNA polymerase II"/>
    <property type="evidence" value="ECO:0007669"/>
    <property type="project" value="InterPro"/>
</dbReference>
<dbReference type="InterPro" id="IPR013947">
    <property type="entry name" value="Mediator_Med14"/>
</dbReference>
<evidence type="ECO:0000256" key="6">
    <source>
        <dbReference type="ARBA" id="ARBA00023242"/>
    </source>
</evidence>
<dbReference type="PANTHER" id="PTHR12809:SF2">
    <property type="entry name" value="MEDIATOR OF RNA POLYMERASE II TRANSCRIPTION SUBUNIT 14"/>
    <property type="match status" value="1"/>
</dbReference>